<evidence type="ECO:0000313" key="11">
    <source>
        <dbReference type="Proteomes" id="UP000429607"/>
    </source>
</evidence>
<dbReference type="GO" id="GO:0005576">
    <property type="term" value="C:extracellular region"/>
    <property type="evidence" value="ECO:0007669"/>
    <property type="project" value="UniProtKB-SubCell"/>
</dbReference>
<reference evidence="10 12" key="1">
    <citation type="submission" date="2018-08" db="EMBL/GenBank/DDBJ databases">
        <title>Genomic investigation of the strawberry pathogen Phytophthora fragariae indicates pathogenicity is determined by transcriptional variation in three key races.</title>
        <authorList>
            <person name="Adams T.M."/>
            <person name="Armitage A.D."/>
            <person name="Sobczyk M.K."/>
            <person name="Bates H.J."/>
            <person name="Dunwell J.M."/>
            <person name="Nellist C.F."/>
            <person name="Harrison R.J."/>
        </authorList>
    </citation>
    <scope>NUCLEOTIDE SEQUENCE [LARGE SCALE GENOMIC DNA]</scope>
    <source>
        <strain evidence="9 11">SCRP249</strain>
        <strain evidence="8 13">SCRP324</strain>
        <strain evidence="10 12">SCRP333</strain>
    </source>
</reference>
<comment type="function">
    <text evidence="6">Induces local and distal defense responses (incompatible hypersensitive reaction) in plants from the solanaceae and cruciferae families. Elicits leaf necrosis and causes the accumulation of pathogenesis-related proteins. Might interact with the lipidic molecules of the plasma membrane.</text>
</comment>
<dbReference type="EMBL" id="QXFU01000827">
    <property type="protein sequence ID" value="KAE9019251.1"/>
    <property type="molecule type" value="Genomic_DNA"/>
</dbReference>
<keyword evidence="5 6" id="KW-1015">Disulfide bond</keyword>
<comment type="subcellular location">
    <subcellularLocation>
        <location evidence="1 6">Secreted</location>
    </subcellularLocation>
</comment>
<comment type="caution">
    <text evidence="10">The sequence shown here is derived from an EMBL/GenBank/DDBJ whole genome shotgun (WGS) entry which is preliminary data.</text>
</comment>
<feature type="chain" id="PRO_5033525217" description="Elicitin" evidence="7">
    <location>
        <begin position="21"/>
        <end position="150"/>
    </location>
</feature>
<dbReference type="AlphaFoldDB" id="A0A6A4F5W8"/>
<evidence type="ECO:0000256" key="7">
    <source>
        <dbReference type="SAM" id="SignalP"/>
    </source>
</evidence>
<keyword evidence="12" id="KW-1185">Reference proteome</keyword>
<evidence type="ECO:0000256" key="6">
    <source>
        <dbReference type="RuleBase" id="RU368111"/>
    </source>
</evidence>
<accession>A0A6A4F5W8</accession>
<evidence type="ECO:0000313" key="12">
    <source>
        <dbReference type="Proteomes" id="UP000434957"/>
    </source>
</evidence>
<evidence type="ECO:0000256" key="5">
    <source>
        <dbReference type="ARBA" id="ARBA00023157"/>
    </source>
</evidence>
<evidence type="ECO:0000313" key="8">
    <source>
        <dbReference type="EMBL" id="KAE9019251.1"/>
    </source>
</evidence>
<dbReference type="Proteomes" id="UP000429607">
    <property type="component" value="Unassembled WGS sequence"/>
</dbReference>
<dbReference type="OrthoDB" id="128130at2759"/>
<dbReference type="Pfam" id="PF00964">
    <property type="entry name" value="Elicitin"/>
    <property type="match status" value="1"/>
</dbReference>
<organism evidence="10 12">
    <name type="scientific">Phytophthora rubi</name>
    <dbReference type="NCBI Taxonomy" id="129364"/>
    <lineage>
        <taxon>Eukaryota</taxon>
        <taxon>Sar</taxon>
        <taxon>Stramenopiles</taxon>
        <taxon>Oomycota</taxon>
        <taxon>Peronosporomycetes</taxon>
        <taxon>Peronosporales</taxon>
        <taxon>Peronosporaceae</taxon>
        <taxon>Phytophthora</taxon>
    </lineage>
</organism>
<feature type="signal peptide" evidence="7">
    <location>
        <begin position="1"/>
        <end position="20"/>
    </location>
</feature>
<dbReference type="GO" id="GO:0052040">
    <property type="term" value="P:symbiont-mediated perturbation of host programmed cell death"/>
    <property type="evidence" value="ECO:0007669"/>
    <property type="project" value="UniProtKB-UniRule"/>
</dbReference>
<evidence type="ECO:0000256" key="3">
    <source>
        <dbReference type="ARBA" id="ARBA00022525"/>
    </source>
</evidence>
<comment type="similarity">
    <text evidence="2 6">Belongs to the elicitin family.</text>
</comment>
<keyword evidence="3 6" id="KW-0964">Secreted</keyword>
<dbReference type="Proteomes" id="UP000435112">
    <property type="component" value="Unassembled WGS sequence"/>
</dbReference>
<proteinExistence type="inferred from homology"/>
<dbReference type="Proteomes" id="UP000434957">
    <property type="component" value="Unassembled WGS sequence"/>
</dbReference>
<dbReference type="SUPFAM" id="SSF48647">
    <property type="entry name" value="Fungal elicitin"/>
    <property type="match status" value="1"/>
</dbReference>
<sequence>MPGLFVFVVISLVLIGVTNADVECANSELLSIAANKNVAGCSKVAGFSSMSTIANLSSEQLKAVCGSSACVAMMKDLVAMGFGDCRIPDSQIHLQSDIIDPFNNKCSAVGSTDSSSNSSSSSSSTSSAATTAFCRISMIMLALVTMLKLV</sequence>
<dbReference type="Gene3D" id="1.10.239.10">
    <property type="entry name" value="Elicitin domain"/>
    <property type="match status" value="1"/>
</dbReference>
<dbReference type="EMBL" id="QXFT01000836">
    <property type="protein sequence ID" value="KAE9334874.1"/>
    <property type="molecule type" value="Genomic_DNA"/>
</dbReference>
<dbReference type="InterPro" id="IPR002200">
    <property type="entry name" value="Elicitin"/>
</dbReference>
<evidence type="ECO:0000313" key="13">
    <source>
        <dbReference type="Proteomes" id="UP000435112"/>
    </source>
</evidence>
<evidence type="ECO:0000256" key="1">
    <source>
        <dbReference type="ARBA" id="ARBA00004613"/>
    </source>
</evidence>
<keyword evidence="7" id="KW-0732">Signal</keyword>
<dbReference type="EMBL" id="QXFV01000822">
    <property type="protein sequence ID" value="KAE9024859.1"/>
    <property type="molecule type" value="Genomic_DNA"/>
</dbReference>
<evidence type="ECO:0000313" key="10">
    <source>
        <dbReference type="EMBL" id="KAE9334874.1"/>
    </source>
</evidence>
<dbReference type="InterPro" id="IPR036470">
    <property type="entry name" value="Elicitin_sf"/>
</dbReference>
<evidence type="ECO:0000313" key="9">
    <source>
        <dbReference type="EMBL" id="KAE9024859.1"/>
    </source>
</evidence>
<evidence type="ECO:0000256" key="2">
    <source>
        <dbReference type="ARBA" id="ARBA00009544"/>
    </source>
</evidence>
<keyword evidence="4 6" id="KW-0928">Hypersensitive response elicitation</keyword>
<name>A0A6A4F5W8_9STRA</name>
<evidence type="ECO:0000256" key="4">
    <source>
        <dbReference type="ARBA" id="ARBA00022978"/>
    </source>
</evidence>
<gene>
    <name evidence="9" type="ORF">PR001_g12568</name>
    <name evidence="8" type="ORF">PR002_g12869</name>
    <name evidence="10" type="ORF">PR003_g13302</name>
</gene>
<protein>
    <recommendedName>
        <fullName evidence="6">Elicitin</fullName>
    </recommendedName>
</protein>
<dbReference type="SMART" id="SM01187">
    <property type="entry name" value="Elicitin"/>
    <property type="match status" value="1"/>
</dbReference>